<dbReference type="PANTHER" id="PTHR13471">
    <property type="entry name" value="TETRATRICOPEPTIDE-LIKE HELICAL"/>
    <property type="match status" value="1"/>
</dbReference>
<dbReference type="GO" id="GO:0031048">
    <property type="term" value="P:regulatory ncRNA-mediated heterochromatin formation"/>
    <property type="evidence" value="ECO:0007669"/>
    <property type="project" value="TreeGrafter"/>
</dbReference>
<protein>
    <submittedName>
        <fullName evidence="6">DUF1740-domain-containing protein</fullName>
    </submittedName>
</protein>
<proteinExistence type="inferred from homology"/>
<evidence type="ECO:0000256" key="4">
    <source>
        <dbReference type="SAM" id="MobiDB-lite"/>
    </source>
</evidence>
<dbReference type="PANTHER" id="PTHR13471:SF0">
    <property type="entry name" value="NUCLEAR EXOSOME REGULATOR NRDE2"/>
    <property type="match status" value="1"/>
</dbReference>
<evidence type="ECO:0000256" key="1">
    <source>
        <dbReference type="ARBA" id="ARBA00004123"/>
    </source>
</evidence>
<dbReference type="AlphaFoldDB" id="A0A1I7Z277"/>
<keyword evidence="3" id="KW-0539">Nucleus</keyword>
<dbReference type="GO" id="GO:1902369">
    <property type="term" value="P:negative regulation of RNA catabolic process"/>
    <property type="evidence" value="ECO:0007669"/>
    <property type="project" value="TreeGrafter"/>
</dbReference>
<feature type="compositionally biased region" description="Basic residues" evidence="4">
    <location>
        <begin position="93"/>
        <end position="117"/>
    </location>
</feature>
<feature type="compositionally biased region" description="Basic and acidic residues" evidence="4">
    <location>
        <begin position="56"/>
        <end position="77"/>
    </location>
</feature>
<dbReference type="InterPro" id="IPR013633">
    <property type="entry name" value="NRDE-2"/>
</dbReference>
<dbReference type="WBParaSite" id="L893_g22100.t1">
    <property type="protein sequence ID" value="L893_g22100.t1"/>
    <property type="gene ID" value="L893_g22100"/>
</dbReference>
<evidence type="ECO:0000313" key="6">
    <source>
        <dbReference type="WBParaSite" id="L893_g22100.t1"/>
    </source>
</evidence>
<evidence type="ECO:0000256" key="2">
    <source>
        <dbReference type="ARBA" id="ARBA00009265"/>
    </source>
</evidence>
<dbReference type="GO" id="GO:0071013">
    <property type="term" value="C:catalytic step 2 spliceosome"/>
    <property type="evidence" value="ECO:0007669"/>
    <property type="project" value="TreeGrafter"/>
</dbReference>
<evidence type="ECO:0000313" key="5">
    <source>
        <dbReference type="Proteomes" id="UP000095287"/>
    </source>
</evidence>
<dbReference type="Proteomes" id="UP000095287">
    <property type="component" value="Unplaced"/>
</dbReference>
<keyword evidence="5" id="KW-1185">Reference proteome</keyword>
<evidence type="ECO:0000256" key="3">
    <source>
        <dbReference type="ARBA" id="ARBA00023242"/>
    </source>
</evidence>
<organism evidence="5 6">
    <name type="scientific">Steinernema glaseri</name>
    <dbReference type="NCBI Taxonomy" id="37863"/>
    <lineage>
        <taxon>Eukaryota</taxon>
        <taxon>Metazoa</taxon>
        <taxon>Ecdysozoa</taxon>
        <taxon>Nematoda</taxon>
        <taxon>Chromadorea</taxon>
        <taxon>Rhabditida</taxon>
        <taxon>Tylenchina</taxon>
        <taxon>Panagrolaimomorpha</taxon>
        <taxon>Strongyloidoidea</taxon>
        <taxon>Steinernematidae</taxon>
        <taxon>Steinernema</taxon>
    </lineage>
</organism>
<comment type="subcellular location">
    <subcellularLocation>
        <location evidence="1">Nucleus</location>
    </subcellularLocation>
</comment>
<accession>A0A1I7Z277</accession>
<reference evidence="6" key="1">
    <citation type="submission" date="2016-11" db="UniProtKB">
        <authorList>
            <consortium name="WormBaseParasite"/>
        </authorList>
    </citation>
    <scope>IDENTIFICATION</scope>
</reference>
<sequence length="1097" mass="125944">MSNFGGSGISPPAPNEGMTEEEHLKQMEEYNAYYAALQEPAKPKYSSLSLALAESQEPKVTKAHKKWDEKHAEDGSKKERKRERSRSSSPDSRRHHKRAKKDKKKKKHKKEKHRERSRSRSREKKPSTSGFLCNSEKWTFFKPSIHIDSRDFFIYWTRADRDNLYYGKFTRQEQAKYRLTVPKDILGGDYELRRVFGMTDASVPIESAKAKAKSRKAKIIYGPLLGEPEKLESFVDVNDVQTKGMVEETEPLEQQLQRLRVIRREQPRNKEVYKEIIDLEDKLAERRALFCSKKELEDVMKAHKDRMLELWKDYATSFSKDAGAVTGYLNLLVDKETSNAADLEKEITMFINTRKIFFRNNIEFWRFIVQKIYAKQSKSVLDYIRLIDSVIADFTSSQDHEEFLAELILLRTRLLFESGHVPSAVATLQVLTEITHFAPSVVADLPLESVRALFASFWDSGYPRVCDSYSQQIQSIFPGCKPGFASFLEEYKKAGGDVSELADDEAAARFVKGLKELIFQSTESLIRTLPKDSHEADFWLEMEAVRLRHLWSPLANYAEQKLKGVLESAAVPFKTVEAVVRPFKDSSIAKKLILDILMIFGVSTEETRTNEDNILKQFGVFLHPSMDSDLENFDEWLTSVLDVLSRTGKGSEGYRYALASTRLSKMTKTEQFEEFVKSHVEVVGADVAGCATVDQLLNEVDHPTEREELDVTYLKLTHLLQTIGSAPECFDQHKKPTSIYALRMYTRLVTVCPDNDQPYKKLGMSRQHLYRKVLGKQIVKEIEVACKQGAGFFAETSRILTEIFEGSLKIPSTHHALGEAATYIGFLLAAIAYIRTKSQPFEAFLEQLELLKLNYPQHVEVSLMDELTMQFLWRRSEVWKDRSLHSRVWRLNKAAVDRYPTNATLTKLLVNNGFVDGNCFALRCKFTCSDKDPFVNVIRACASIYFSMIRVKRQGSDFIQNVLERELTRGTLRKAIANFALCSHSSSFVRVWMRYERHFGEAKAVSMKNFASDALAIPFSKFLLTDYARMDRQLYDDVLKLIFNERGMLGFTHSAEAHALLEACRGTAPLTWTWPSPFARRFLSKKRVVEYKKGESG</sequence>
<name>A0A1I7Z277_9BILA</name>
<feature type="region of interest" description="Disordered" evidence="4">
    <location>
        <begin position="42"/>
        <end position="129"/>
    </location>
</feature>
<dbReference type="Pfam" id="PF08424">
    <property type="entry name" value="NRDE-2"/>
    <property type="match status" value="1"/>
</dbReference>
<comment type="similarity">
    <text evidence="2">Belongs to the NRDE2 family.</text>
</comment>
<feature type="region of interest" description="Disordered" evidence="4">
    <location>
        <begin position="1"/>
        <end position="25"/>
    </location>
</feature>